<dbReference type="PANTHER" id="PTHR43024:SF1">
    <property type="entry name" value="UDP-N-ACETYLMURAMOYL-TRIPEPTIDE--D-ALANYL-D-ALANINE LIGASE"/>
    <property type="match status" value="1"/>
</dbReference>
<accession>A0A1H6YUS0</accession>
<dbReference type="GO" id="GO:0005524">
    <property type="term" value="F:ATP binding"/>
    <property type="evidence" value="ECO:0007669"/>
    <property type="project" value="UniProtKB-UniRule"/>
</dbReference>
<keyword evidence="8 10" id="KW-0131">Cell cycle</keyword>
<evidence type="ECO:0000256" key="3">
    <source>
        <dbReference type="ARBA" id="ARBA00022618"/>
    </source>
</evidence>
<gene>
    <name evidence="10" type="primary">murF</name>
    <name evidence="15" type="ORF">SAMN04487997_3409</name>
</gene>
<feature type="domain" description="Mur ligase central" evidence="14">
    <location>
        <begin position="103"/>
        <end position="289"/>
    </location>
</feature>
<dbReference type="PANTHER" id="PTHR43024">
    <property type="entry name" value="UDP-N-ACETYLMURAMOYL-TRIPEPTIDE--D-ALANYL-D-ALANINE LIGASE"/>
    <property type="match status" value="1"/>
</dbReference>
<dbReference type="RefSeq" id="WP_091340166.1">
    <property type="nucleotide sequence ID" value="NZ_FNYC01000008.1"/>
</dbReference>
<keyword evidence="16" id="KW-1185">Reference proteome</keyword>
<dbReference type="InterPro" id="IPR005863">
    <property type="entry name" value="UDP-N-AcMur_synth"/>
</dbReference>
<organism evidence="15 16">
    <name type="scientific">Frateuria terrea</name>
    <dbReference type="NCBI Taxonomy" id="529704"/>
    <lineage>
        <taxon>Bacteria</taxon>
        <taxon>Pseudomonadati</taxon>
        <taxon>Pseudomonadota</taxon>
        <taxon>Gammaproteobacteria</taxon>
        <taxon>Lysobacterales</taxon>
        <taxon>Rhodanobacteraceae</taxon>
        <taxon>Frateuria</taxon>
    </lineage>
</organism>
<dbReference type="InterPro" id="IPR036565">
    <property type="entry name" value="Mur-like_cat_sf"/>
</dbReference>
<dbReference type="GO" id="GO:0051301">
    <property type="term" value="P:cell division"/>
    <property type="evidence" value="ECO:0007669"/>
    <property type="project" value="UniProtKB-KW"/>
</dbReference>
<feature type="binding site" evidence="10">
    <location>
        <begin position="105"/>
        <end position="111"/>
    </location>
    <ligand>
        <name>ATP</name>
        <dbReference type="ChEBI" id="CHEBI:30616"/>
    </ligand>
</feature>
<dbReference type="AlphaFoldDB" id="A0A1H6YUS0"/>
<dbReference type="EC" id="6.3.2.10" evidence="10 11"/>
<evidence type="ECO:0000256" key="7">
    <source>
        <dbReference type="ARBA" id="ARBA00022984"/>
    </source>
</evidence>
<dbReference type="GO" id="GO:0071555">
    <property type="term" value="P:cell wall organization"/>
    <property type="evidence" value="ECO:0007669"/>
    <property type="project" value="UniProtKB-KW"/>
</dbReference>
<dbReference type="InterPro" id="IPR004101">
    <property type="entry name" value="Mur_ligase_C"/>
</dbReference>
<name>A0A1H6YUS0_9GAMM</name>
<dbReference type="Gene3D" id="3.90.190.20">
    <property type="entry name" value="Mur ligase, C-terminal domain"/>
    <property type="match status" value="1"/>
</dbReference>
<keyword evidence="9 10" id="KW-0961">Cell wall biogenesis/degradation</keyword>
<dbReference type="InterPro" id="IPR051046">
    <property type="entry name" value="MurCDEF_CellWall_CoF430Synth"/>
</dbReference>
<dbReference type="GO" id="GO:0005737">
    <property type="term" value="C:cytoplasm"/>
    <property type="evidence" value="ECO:0007669"/>
    <property type="project" value="UniProtKB-SubCell"/>
</dbReference>
<dbReference type="InterPro" id="IPR035911">
    <property type="entry name" value="MurE/MurF_N"/>
</dbReference>
<keyword evidence="6 10" id="KW-0133">Cell shape</keyword>
<comment type="similarity">
    <text evidence="10">Belongs to the MurCDEF family. MurF subfamily.</text>
</comment>
<dbReference type="OrthoDB" id="9801978at2"/>
<proteinExistence type="inferred from homology"/>
<dbReference type="Proteomes" id="UP000199420">
    <property type="component" value="Unassembled WGS sequence"/>
</dbReference>
<evidence type="ECO:0000256" key="6">
    <source>
        <dbReference type="ARBA" id="ARBA00022960"/>
    </source>
</evidence>
<dbReference type="EMBL" id="FNYC01000008">
    <property type="protein sequence ID" value="SEJ45013.1"/>
    <property type="molecule type" value="Genomic_DNA"/>
</dbReference>
<keyword evidence="3 10" id="KW-0132">Cell division</keyword>
<dbReference type="InterPro" id="IPR000713">
    <property type="entry name" value="Mur_ligase_N"/>
</dbReference>
<evidence type="ECO:0000259" key="12">
    <source>
        <dbReference type="Pfam" id="PF01225"/>
    </source>
</evidence>
<comment type="catalytic activity">
    <reaction evidence="10 11">
        <text>D-alanyl-D-alanine + UDP-N-acetyl-alpha-D-muramoyl-L-alanyl-gamma-D-glutamyl-meso-2,6-diaminopimelate + ATP = UDP-N-acetyl-alpha-D-muramoyl-L-alanyl-gamma-D-glutamyl-meso-2,6-diaminopimeloyl-D-alanyl-D-alanine + ADP + phosphate + H(+)</text>
        <dbReference type="Rhea" id="RHEA:28374"/>
        <dbReference type="ChEBI" id="CHEBI:15378"/>
        <dbReference type="ChEBI" id="CHEBI:30616"/>
        <dbReference type="ChEBI" id="CHEBI:43474"/>
        <dbReference type="ChEBI" id="CHEBI:57822"/>
        <dbReference type="ChEBI" id="CHEBI:61386"/>
        <dbReference type="ChEBI" id="CHEBI:83905"/>
        <dbReference type="ChEBI" id="CHEBI:456216"/>
        <dbReference type="EC" id="6.3.2.10"/>
    </reaction>
</comment>
<evidence type="ECO:0000313" key="16">
    <source>
        <dbReference type="Proteomes" id="UP000199420"/>
    </source>
</evidence>
<keyword evidence="1 10" id="KW-0963">Cytoplasm</keyword>
<dbReference type="SUPFAM" id="SSF53244">
    <property type="entry name" value="MurD-like peptide ligases, peptide-binding domain"/>
    <property type="match status" value="1"/>
</dbReference>
<evidence type="ECO:0000256" key="4">
    <source>
        <dbReference type="ARBA" id="ARBA00022741"/>
    </source>
</evidence>
<feature type="domain" description="Mur ligase N-terminal catalytic" evidence="12">
    <location>
        <begin position="22"/>
        <end position="72"/>
    </location>
</feature>
<dbReference type="SUPFAM" id="SSF53623">
    <property type="entry name" value="MurD-like peptide ligases, catalytic domain"/>
    <property type="match status" value="1"/>
</dbReference>
<dbReference type="GO" id="GO:0009252">
    <property type="term" value="P:peptidoglycan biosynthetic process"/>
    <property type="evidence" value="ECO:0007669"/>
    <property type="project" value="UniProtKB-UniRule"/>
</dbReference>
<dbReference type="Pfam" id="PF02875">
    <property type="entry name" value="Mur_ligase_C"/>
    <property type="match status" value="1"/>
</dbReference>
<comment type="pathway">
    <text evidence="10 11">Cell wall biogenesis; peptidoglycan biosynthesis.</text>
</comment>
<protein>
    <recommendedName>
        <fullName evidence="10 11">UDP-N-acetylmuramoyl-tripeptide--D-alanyl-D-alanine ligase</fullName>
        <ecNumber evidence="10 11">6.3.2.10</ecNumber>
    </recommendedName>
    <alternativeName>
        <fullName evidence="10">D-alanyl-D-alanine-adding enzyme</fullName>
    </alternativeName>
</protein>
<evidence type="ECO:0000256" key="9">
    <source>
        <dbReference type="ARBA" id="ARBA00023316"/>
    </source>
</evidence>
<reference evidence="15 16" key="1">
    <citation type="submission" date="2016-10" db="EMBL/GenBank/DDBJ databases">
        <authorList>
            <person name="de Groot N.N."/>
        </authorList>
    </citation>
    <scope>NUCLEOTIDE SEQUENCE [LARGE SCALE GENOMIC DNA]</scope>
    <source>
        <strain evidence="15 16">DSM 26515</strain>
    </source>
</reference>
<keyword evidence="4 10" id="KW-0547">Nucleotide-binding</keyword>
<dbReference type="Gene3D" id="3.40.1390.10">
    <property type="entry name" value="MurE/MurF, N-terminal domain"/>
    <property type="match status" value="1"/>
</dbReference>
<keyword evidence="5 10" id="KW-0067">ATP-binding</keyword>
<dbReference type="NCBIfam" id="TIGR01143">
    <property type="entry name" value="murF"/>
    <property type="match status" value="1"/>
</dbReference>
<feature type="domain" description="Mur ligase C-terminal" evidence="13">
    <location>
        <begin position="320"/>
        <end position="431"/>
    </location>
</feature>
<dbReference type="GO" id="GO:0008766">
    <property type="term" value="F:UDP-N-acetylmuramoylalanyl-D-glutamyl-2,6-diaminopimelate-D-alanyl-D-alanine ligase activity"/>
    <property type="evidence" value="ECO:0007669"/>
    <property type="project" value="RHEA"/>
</dbReference>
<dbReference type="InterPro" id="IPR036615">
    <property type="entry name" value="Mur_ligase_C_dom_sf"/>
</dbReference>
<dbReference type="GO" id="GO:0047480">
    <property type="term" value="F:UDP-N-acetylmuramoyl-tripeptide-D-alanyl-D-alanine ligase activity"/>
    <property type="evidence" value="ECO:0007669"/>
    <property type="project" value="UniProtKB-UniRule"/>
</dbReference>
<sequence length="456" mass="46839">MMRLSEIAVWTGGNLLGPDLQVAGVAIDTRRLKSGELFVAIKGERVDGHDFVREAALRGAAAALVTRRVDVDLPQVLVNDTQLAIGDLASAVRAQRDVRLVGITGSNGKTTVKTLTASILSRHGRTHVNAGNYNNELGLPLTLLAMPADSEYAVLEMGAGKPGDIAYLAAIARPDIGLVNTIAPAHLERMGSLEGVAETKGALYQALPADGVAIINADDAFAGFFEGLAGSRATLHFGLDGHVDVGATILEQRVDGSRFLLRTPEGEAEVALPLAGRHNIANALAAASIALALDVPLATIVAGLQHVPGVPGRLRSEAMPGGWTLVDDSYNANPGSVGAAIDTLALATGERWLVLGDMAELGPEARALHEGIGARAKAAGIERLFAVGPLSAAAAKAFGAGSEHHADKAALADSLARQLHAGLTVLVKGSRSAGMEQVVSALKQSHDASGGPINAA</sequence>
<evidence type="ECO:0000259" key="13">
    <source>
        <dbReference type="Pfam" id="PF02875"/>
    </source>
</evidence>
<evidence type="ECO:0000256" key="8">
    <source>
        <dbReference type="ARBA" id="ARBA00023306"/>
    </source>
</evidence>
<dbReference type="SUPFAM" id="SSF63418">
    <property type="entry name" value="MurE/MurF N-terminal domain"/>
    <property type="match status" value="1"/>
</dbReference>
<evidence type="ECO:0000256" key="2">
    <source>
        <dbReference type="ARBA" id="ARBA00022598"/>
    </source>
</evidence>
<dbReference type="Pfam" id="PF08245">
    <property type="entry name" value="Mur_ligase_M"/>
    <property type="match status" value="1"/>
</dbReference>
<comment type="function">
    <text evidence="10 11">Involved in cell wall formation. Catalyzes the final step in the synthesis of UDP-N-acetylmuramoyl-pentapeptide, the precursor of murein.</text>
</comment>
<keyword evidence="2 10" id="KW-0436">Ligase</keyword>
<evidence type="ECO:0000256" key="5">
    <source>
        <dbReference type="ARBA" id="ARBA00022840"/>
    </source>
</evidence>
<keyword evidence="7 10" id="KW-0573">Peptidoglycan synthesis</keyword>
<dbReference type="UniPathway" id="UPA00219"/>
<dbReference type="Gene3D" id="3.40.1190.10">
    <property type="entry name" value="Mur-like, catalytic domain"/>
    <property type="match status" value="1"/>
</dbReference>
<dbReference type="InterPro" id="IPR013221">
    <property type="entry name" value="Mur_ligase_cen"/>
</dbReference>
<evidence type="ECO:0000256" key="10">
    <source>
        <dbReference type="HAMAP-Rule" id="MF_02019"/>
    </source>
</evidence>
<evidence type="ECO:0000313" key="15">
    <source>
        <dbReference type="EMBL" id="SEJ45013.1"/>
    </source>
</evidence>
<evidence type="ECO:0000256" key="11">
    <source>
        <dbReference type="RuleBase" id="RU004136"/>
    </source>
</evidence>
<dbReference type="HAMAP" id="MF_02019">
    <property type="entry name" value="MurF"/>
    <property type="match status" value="1"/>
</dbReference>
<dbReference type="STRING" id="529704.SAMN02927913_3533"/>
<dbReference type="GO" id="GO:0008360">
    <property type="term" value="P:regulation of cell shape"/>
    <property type="evidence" value="ECO:0007669"/>
    <property type="project" value="UniProtKB-KW"/>
</dbReference>
<comment type="subcellular location">
    <subcellularLocation>
        <location evidence="10 11">Cytoplasm</location>
    </subcellularLocation>
</comment>
<evidence type="ECO:0000256" key="1">
    <source>
        <dbReference type="ARBA" id="ARBA00022490"/>
    </source>
</evidence>
<dbReference type="Pfam" id="PF01225">
    <property type="entry name" value="Mur_ligase"/>
    <property type="match status" value="1"/>
</dbReference>
<evidence type="ECO:0000259" key="14">
    <source>
        <dbReference type="Pfam" id="PF08245"/>
    </source>
</evidence>